<organism evidence="1 2">
    <name type="scientific">Clostridium saudiense</name>
    <dbReference type="NCBI Taxonomy" id="1414720"/>
    <lineage>
        <taxon>Bacteria</taxon>
        <taxon>Bacillati</taxon>
        <taxon>Bacillota</taxon>
        <taxon>Clostridia</taxon>
        <taxon>Eubacteriales</taxon>
        <taxon>Clostridiaceae</taxon>
        <taxon>Clostridium</taxon>
    </lineage>
</organism>
<dbReference type="RefSeq" id="WP_148322931.1">
    <property type="nucleotide sequence ID" value="NZ_JACJLL010000001.1"/>
</dbReference>
<comment type="caution">
    <text evidence="1">The sequence shown here is derived from an EMBL/GenBank/DDBJ whole genome shotgun (WGS) entry which is preliminary data.</text>
</comment>
<dbReference type="InterPro" id="IPR013494">
    <property type="entry name" value="CHP02678"/>
</dbReference>
<protein>
    <submittedName>
        <fullName evidence="1">TIGR02678 family protein</fullName>
    </submittedName>
</protein>
<dbReference type="NCBIfam" id="TIGR02678">
    <property type="entry name" value="TIGR02678 family protein"/>
    <property type="match status" value="1"/>
</dbReference>
<evidence type="ECO:0000313" key="2">
    <source>
        <dbReference type="Proteomes" id="UP000767334"/>
    </source>
</evidence>
<evidence type="ECO:0000313" key="1">
    <source>
        <dbReference type="EMBL" id="MBM6817801.1"/>
    </source>
</evidence>
<proteinExistence type="predicted"/>
<dbReference type="Pfam" id="PF09661">
    <property type="entry name" value="DUF2398"/>
    <property type="match status" value="1"/>
</dbReference>
<dbReference type="EMBL" id="JACJLL010000001">
    <property type="protein sequence ID" value="MBM6817801.1"/>
    <property type="molecule type" value="Genomic_DNA"/>
</dbReference>
<name>A0ABS2FBX3_9CLOT</name>
<dbReference type="Proteomes" id="UP000767334">
    <property type="component" value="Unassembled WGS sequence"/>
</dbReference>
<accession>A0ABS2FBX3</accession>
<sequence length="377" mass="44388">MNFVDLLENYLILKEKDKELYYDVKDNIDKYKNFIYDNLAYDIIIKDDFIKLEKIPGIPEDWMGINEFTEIKEYIFFILLITFLEDKNKEEQFILSSITEYIEHNYPDEKIEWTIFKNRKSLIKVMKFAIDIGIIKKNDGSEEEFSKSETGDVLYESTGLSRYIVRRFSKDIEDSESYEDLLSDEFSGISKDLGTVRKNRVFRRLLLSPVVYNDENDNGDYDYIKSKRSFIRSTFEENLGWDIHVHKNGALAVLENLNEVKDIFPNKKGESSVVLFINKEVRSKIKSGNLKKEDNDTVIIKNSEFDEFIIEVRKTHGHGFTKALRDASEEVFINMIRNFMKEFSMIREEEEFTILMPIIGKVLGEYPADYKGEGKDE</sequence>
<gene>
    <name evidence="1" type="ORF">H6A19_00355</name>
</gene>
<reference evidence="1 2" key="1">
    <citation type="journal article" date="2021" name="Sci. Rep.">
        <title>The distribution of antibiotic resistance genes in chicken gut microbiota commensals.</title>
        <authorList>
            <person name="Juricova H."/>
            <person name="Matiasovicova J."/>
            <person name="Kubasova T."/>
            <person name="Cejkova D."/>
            <person name="Rychlik I."/>
        </authorList>
    </citation>
    <scope>NUCLEOTIDE SEQUENCE [LARGE SCALE GENOMIC DNA]</scope>
    <source>
        <strain evidence="1 2">An435</strain>
    </source>
</reference>
<keyword evidence="2" id="KW-1185">Reference proteome</keyword>